<dbReference type="AlphaFoldDB" id="A0A7W5JXT0"/>
<dbReference type="EMBL" id="JACHZG010000001">
    <property type="protein sequence ID" value="MBB3328259.1"/>
    <property type="molecule type" value="Genomic_DNA"/>
</dbReference>
<feature type="transmembrane region" description="Helical" evidence="1">
    <location>
        <begin position="152"/>
        <end position="180"/>
    </location>
</feature>
<keyword evidence="1" id="KW-0812">Transmembrane</keyword>
<comment type="caution">
    <text evidence="2">The sequence shown here is derived from an EMBL/GenBank/DDBJ whole genome shotgun (WGS) entry which is preliminary data.</text>
</comment>
<gene>
    <name evidence="2" type="ORF">FHX39_003203</name>
</gene>
<evidence type="ECO:0000313" key="2">
    <source>
        <dbReference type="EMBL" id="MBB3328259.1"/>
    </source>
</evidence>
<proteinExistence type="predicted"/>
<sequence length="181" mass="19429">MSATDDLIAAVQARAAGSPYAVEATAEGFDVRLAVEDPQWFGRLREWRLSQTSIQHVQVLKAARRLRITDEVRTLTWVAGTDGRERPTLGAALAVTKGRVVGRSFHRTYSLGRDGVTKESEVTFNAGAGRDLVLDAAKALGWRLQLSLNERIGLYVGVTTIVLLVLAGLAIGIVALAGGFS</sequence>
<evidence type="ECO:0000256" key="1">
    <source>
        <dbReference type="SAM" id="Phobius"/>
    </source>
</evidence>
<evidence type="ECO:0000313" key="3">
    <source>
        <dbReference type="Proteomes" id="UP000565572"/>
    </source>
</evidence>
<dbReference type="Proteomes" id="UP000565572">
    <property type="component" value="Unassembled WGS sequence"/>
</dbReference>
<protein>
    <submittedName>
        <fullName evidence="2">Uncharacterized protein</fullName>
    </submittedName>
</protein>
<keyword evidence="1" id="KW-0472">Membrane</keyword>
<dbReference type="RefSeq" id="WP_183340026.1">
    <property type="nucleotide sequence ID" value="NZ_JACHZG010000001.1"/>
</dbReference>
<name>A0A7W5JXT0_9ACTN</name>
<organism evidence="2 3">
    <name type="scientific">Microlunatus antarcticus</name>
    <dbReference type="NCBI Taxonomy" id="53388"/>
    <lineage>
        <taxon>Bacteria</taxon>
        <taxon>Bacillati</taxon>
        <taxon>Actinomycetota</taxon>
        <taxon>Actinomycetes</taxon>
        <taxon>Propionibacteriales</taxon>
        <taxon>Propionibacteriaceae</taxon>
        <taxon>Microlunatus</taxon>
    </lineage>
</organism>
<reference evidence="2 3" key="1">
    <citation type="submission" date="2020-08" db="EMBL/GenBank/DDBJ databases">
        <title>Sequencing the genomes of 1000 actinobacteria strains.</title>
        <authorList>
            <person name="Klenk H.-P."/>
        </authorList>
    </citation>
    <scope>NUCLEOTIDE SEQUENCE [LARGE SCALE GENOMIC DNA]</scope>
    <source>
        <strain evidence="2 3">DSM 11053</strain>
    </source>
</reference>
<keyword evidence="1" id="KW-1133">Transmembrane helix</keyword>
<accession>A0A7W5JXT0</accession>
<keyword evidence="3" id="KW-1185">Reference proteome</keyword>